<feature type="domain" description="Major facilitator superfamily (MFS) profile" evidence="8">
    <location>
        <begin position="174"/>
        <end position="420"/>
    </location>
</feature>
<dbReference type="Pfam" id="PF03825">
    <property type="entry name" value="Nuc_H_symport"/>
    <property type="match status" value="1"/>
</dbReference>
<dbReference type="PANTHER" id="PTHR23522:SF4">
    <property type="entry name" value="NUCLEOSIDE PERMEASE NUPG-RELATED"/>
    <property type="match status" value="1"/>
</dbReference>
<dbReference type="InterPro" id="IPR020846">
    <property type="entry name" value="MFS_dom"/>
</dbReference>
<feature type="transmembrane region" description="Helical" evidence="7">
    <location>
        <begin position="285"/>
        <end position="304"/>
    </location>
</feature>
<evidence type="ECO:0000259" key="8">
    <source>
        <dbReference type="PROSITE" id="PS50850"/>
    </source>
</evidence>
<comment type="subcellular location">
    <subcellularLocation>
        <location evidence="1">Cell membrane</location>
        <topology evidence="1">Multi-pass membrane protein</topology>
    </subcellularLocation>
</comment>
<evidence type="ECO:0000313" key="9">
    <source>
        <dbReference type="EMBL" id="MWC44646.1"/>
    </source>
</evidence>
<evidence type="ECO:0000256" key="4">
    <source>
        <dbReference type="ARBA" id="ARBA00022692"/>
    </source>
</evidence>
<keyword evidence="6 7" id="KW-0472">Membrane</keyword>
<dbReference type="AlphaFoldDB" id="A0A1G7P6X1"/>
<gene>
    <name evidence="9" type="ORF">GQR91_13430</name>
    <name evidence="10" type="ORF">SAMN05216557_10684</name>
</gene>
<dbReference type="RefSeq" id="WP_149682901.1">
    <property type="nucleotide sequence ID" value="NZ_FNBI01000006.1"/>
</dbReference>
<dbReference type="EMBL" id="FNBI01000006">
    <property type="protein sequence ID" value="SDF81983.1"/>
    <property type="molecule type" value="Genomic_DNA"/>
</dbReference>
<feature type="transmembrane region" description="Helical" evidence="7">
    <location>
        <begin position="310"/>
        <end position="334"/>
    </location>
</feature>
<reference evidence="10 11" key="1">
    <citation type="submission" date="2016-10" db="EMBL/GenBank/DDBJ databases">
        <authorList>
            <person name="Varghese N."/>
            <person name="Submissions S."/>
        </authorList>
    </citation>
    <scope>NUCLEOTIDE SEQUENCE [LARGE SCALE GENOMIC DNA]</scope>
    <source>
        <strain evidence="10 11">S7-754</strain>
    </source>
</reference>
<evidence type="ECO:0000256" key="5">
    <source>
        <dbReference type="ARBA" id="ARBA00022989"/>
    </source>
</evidence>
<dbReference type="EMBL" id="WSUT01000005">
    <property type="protein sequence ID" value="MWC44646.1"/>
    <property type="molecule type" value="Genomic_DNA"/>
</dbReference>
<keyword evidence="11" id="KW-1185">Reference proteome</keyword>
<feature type="transmembrane region" description="Helical" evidence="7">
    <location>
        <begin position="174"/>
        <end position="192"/>
    </location>
</feature>
<keyword evidence="2" id="KW-0813">Transport</keyword>
<reference evidence="9 12" key="2">
    <citation type="submission" date="2019-12" db="EMBL/GenBank/DDBJ databases">
        <authorList>
            <person name="Zheng J."/>
        </authorList>
    </citation>
    <scope>NUCLEOTIDE SEQUENCE [LARGE SCALE GENOMIC DNA]</scope>
    <source>
        <strain evidence="9 12">DSM 27347</strain>
    </source>
</reference>
<dbReference type="GO" id="GO:0015212">
    <property type="term" value="F:cytidine transmembrane transporter activity"/>
    <property type="evidence" value="ECO:0007669"/>
    <property type="project" value="TreeGrafter"/>
</dbReference>
<keyword evidence="3" id="KW-1003">Cell membrane</keyword>
<sequence length="420" mass="44937">MAVAEGSIDVTANPADGWLTGRLSALMFMQFFVWGAWNVTLGLAMQTVGVGHLIANAFSVGPIASIVGSFLLGMAAARYVAPRMLMVILHLVGGAILFVLPGLVTPESGTTFVWLLLGYMILYMPTVGLANTIALKSFGERTDNFPFVRAFGTLGWITAGLIIGWAGLSASPEIFRVAAVVSVALGLYSFTLPNVASDTPRDEGVVRQVLCVEAFSLMKQRSFLIFVTCATLISIPLAMYYAYASAYVGAAGIENVGGTLAIGQMSELLFMFSMPWLYRRFGVKPLLLVGMAAWALRYALFAIGDGGDSLWAIYVGVALHGVCYDFFFVAGAIYTGTIATPKGVNAQAQGMLTLFTYGLGMLLGSQIGGLLYAQLPATPSIADWHQMWWYPAIAAAAIAILFQLTFRDDQKALGKMEAAR</sequence>
<feature type="transmembrane region" description="Helical" evidence="7">
    <location>
        <begin position="354"/>
        <end position="375"/>
    </location>
</feature>
<dbReference type="InterPro" id="IPR036259">
    <property type="entry name" value="MFS_trans_sf"/>
</dbReference>
<dbReference type="GO" id="GO:0015213">
    <property type="term" value="F:uridine transmembrane transporter activity"/>
    <property type="evidence" value="ECO:0007669"/>
    <property type="project" value="TreeGrafter"/>
</dbReference>
<evidence type="ECO:0000313" key="12">
    <source>
        <dbReference type="Proteomes" id="UP000436801"/>
    </source>
</evidence>
<evidence type="ECO:0000256" key="2">
    <source>
        <dbReference type="ARBA" id="ARBA00022448"/>
    </source>
</evidence>
<evidence type="ECO:0000313" key="10">
    <source>
        <dbReference type="EMBL" id="SDF81983.1"/>
    </source>
</evidence>
<feature type="transmembrane region" description="Helical" evidence="7">
    <location>
        <begin position="387"/>
        <end position="406"/>
    </location>
</feature>
<dbReference type="Gene3D" id="1.20.1250.20">
    <property type="entry name" value="MFS general substrate transporter like domains"/>
    <property type="match status" value="2"/>
</dbReference>
<dbReference type="PANTHER" id="PTHR23522">
    <property type="entry name" value="BLL5896 PROTEIN"/>
    <property type="match status" value="1"/>
</dbReference>
<dbReference type="GO" id="GO:0005886">
    <property type="term" value="C:plasma membrane"/>
    <property type="evidence" value="ECO:0007669"/>
    <property type="project" value="UniProtKB-SubCell"/>
</dbReference>
<organism evidence="10 11">
    <name type="scientific">Sphingomonas carotinifaciens</name>
    <dbReference type="NCBI Taxonomy" id="1166323"/>
    <lineage>
        <taxon>Bacteria</taxon>
        <taxon>Pseudomonadati</taxon>
        <taxon>Pseudomonadota</taxon>
        <taxon>Alphaproteobacteria</taxon>
        <taxon>Sphingomonadales</taxon>
        <taxon>Sphingomonadaceae</taxon>
        <taxon>Sphingomonas</taxon>
    </lineage>
</organism>
<feature type="transmembrane region" description="Helical" evidence="7">
    <location>
        <begin position="147"/>
        <end position="168"/>
    </location>
</feature>
<dbReference type="SUPFAM" id="SSF103473">
    <property type="entry name" value="MFS general substrate transporter"/>
    <property type="match status" value="1"/>
</dbReference>
<feature type="transmembrane region" description="Helical" evidence="7">
    <location>
        <begin position="87"/>
        <end position="106"/>
    </location>
</feature>
<name>A0A1G7P6X1_9SPHN</name>
<dbReference type="Proteomes" id="UP000436801">
    <property type="component" value="Unassembled WGS sequence"/>
</dbReference>
<keyword evidence="5 7" id="KW-1133">Transmembrane helix</keyword>
<keyword evidence="4 7" id="KW-0812">Transmembrane</keyword>
<protein>
    <submittedName>
        <fullName evidence="9">MFS transporter</fullName>
    </submittedName>
    <submittedName>
        <fullName evidence="10">Nucleoside transporter</fullName>
    </submittedName>
</protein>
<accession>A0A1G7P6X1</accession>
<feature type="transmembrane region" description="Helical" evidence="7">
    <location>
        <begin position="60"/>
        <end position="80"/>
    </location>
</feature>
<evidence type="ECO:0000256" key="3">
    <source>
        <dbReference type="ARBA" id="ARBA00022475"/>
    </source>
</evidence>
<evidence type="ECO:0000256" key="6">
    <source>
        <dbReference type="ARBA" id="ARBA00023136"/>
    </source>
</evidence>
<evidence type="ECO:0000256" key="1">
    <source>
        <dbReference type="ARBA" id="ARBA00004651"/>
    </source>
</evidence>
<feature type="transmembrane region" description="Helical" evidence="7">
    <location>
        <begin position="223"/>
        <end position="244"/>
    </location>
</feature>
<dbReference type="InterPro" id="IPR004740">
    <property type="entry name" value="Nuc_H_symport"/>
</dbReference>
<dbReference type="PROSITE" id="PS50850">
    <property type="entry name" value="MFS"/>
    <property type="match status" value="1"/>
</dbReference>
<feature type="transmembrane region" description="Helical" evidence="7">
    <location>
        <begin position="31"/>
        <end position="54"/>
    </location>
</feature>
<dbReference type="Proteomes" id="UP000323502">
    <property type="component" value="Unassembled WGS sequence"/>
</dbReference>
<feature type="transmembrane region" description="Helical" evidence="7">
    <location>
        <begin position="112"/>
        <end position="135"/>
    </location>
</feature>
<dbReference type="OrthoDB" id="9150135at2"/>
<evidence type="ECO:0000256" key="7">
    <source>
        <dbReference type="SAM" id="Phobius"/>
    </source>
</evidence>
<evidence type="ECO:0000313" key="11">
    <source>
        <dbReference type="Proteomes" id="UP000323502"/>
    </source>
</evidence>
<proteinExistence type="predicted"/>